<dbReference type="AlphaFoldDB" id="A0A4X2M3G3"/>
<dbReference type="InterPro" id="IPR006689">
    <property type="entry name" value="Small_GTPase_ARF/SAR"/>
</dbReference>
<dbReference type="STRING" id="29139.ENSVURP00010027872"/>
<dbReference type="PANTHER" id="PTHR11711">
    <property type="entry name" value="ADP RIBOSYLATION FACTOR-RELATED"/>
    <property type="match status" value="1"/>
</dbReference>
<dbReference type="InterPro" id="IPR024156">
    <property type="entry name" value="Small_GTPase_ARF"/>
</dbReference>
<evidence type="ECO:0000256" key="3">
    <source>
        <dbReference type="PIRSR" id="PIRSR606689-1"/>
    </source>
</evidence>
<accession>A0A4X2M3G3</accession>
<keyword evidence="5" id="KW-1185">Reference proteome</keyword>
<reference evidence="4" key="2">
    <citation type="submission" date="2025-08" db="UniProtKB">
        <authorList>
            <consortium name="Ensembl"/>
        </authorList>
    </citation>
    <scope>IDENTIFICATION</scope>
</reference>
<name>A0A4X2M3G3_VOMUR</name>
<keyword evidence="2 3" id="KW-0342">GTP-binding</keyword>
<reference evidence="5" key="1">
    <citation type="submission" date="2018-12" db="EMBL/GenBank/DDBJ databases">
        <authorList>
            <person name="Yazar S."/>
        </authorList>
    </citation>
    <scope>NUCLEOTIDE SEQUENCE [LARGE SCALE GENOMIC DNA]</scope>
</reference>
<dbReference type="Ensembl" id="ENSVURT00010031760.1">
    <property type="protein sequence ID" value="ENSVURP00010027872.1"/>
    <property type="gene ID" value="ENSVURG00010021335.1"/>
</dbReference>
<keyword evidence="1 3" id="KW-0547">Nucleotide-binding</keyword>
<feature type="binding site" evidence="3">
    <location>
        <begin position="17"/>
        <end position="20"/>
    </location>
    <ligand>
        <name>GTP</name>
        <dbReference type="ChEBI" id="CHEBI:37565"/>
    </ligand>
</feature>
<dbReference type="InterPro" id="IPR027417">
    <property type="entry name" value="P-loop_NTPase"/>
</dbReference>
<reference evidence="4" key="3">
    <citation type="submission" date="2025-09" db="UniProtKB">
        <authorList>
            <consortium name="Ensembl"/>
        </authorList>
    </citation>
    <scope>IDENTIFICATION</scope>
</reference>
<dbReference type="Pfam" id="PF00025">
    <property type="entry name" value="Arf"/>
    <property type="match status" value="1"/>
</dbReference>
<dbReference type="GO" id="GO:0003924">
    <property type="term" value="F:GTPase activity"/>
    <property type="evidence" value="ECO:0007669"/>
    <property type="project" value="InterPro"/>
</dbReference>
<evidence type="ECO:0000256" key="1">
    <source>
        <dbReference type="ARBA" id="ARBA00022741"/>
    </source>
</evidence>
<dbReference type="SUPFAM" id="SSF52540">
    <property type="entry name" value="P-loop containing nucleoside triphosphate hydrolases"/>
    <property type="match status" value="1"/>
</dbReference>
<sequence>MLAEVELRDAALLVFANKQDLSNAMNAAEITDKLGLHSLCHRNWSIQATSGTSGDGLYEDGADCLISSKTRNESTKVPPPSFLLLFPPI</sequence>
<evidence type="ECO:0000256" key="2">
    <source>
        <dbReference type="ARBA" id="ARBA00023134"/>
    </source>
</evidence>
<protein>
    <submittedName>
        <fullName evidence="4">Uncharacterized protein</fullName>
    </submittedName>
</protein>
<evidence type="ECO:0000313" key="5">
    <source>
        <dbReference type="Proteomes" id="UP000314987"/>
    </source>
</evidence>
<dbReference type="OMA" id="XELFELL"/>
<evidence type="ECO:0000313" key="4">
    <source>
        <dbReference type="Ensembl" id="ENSVURP00010027872.1"/>
    </source>
</evidence>
<organism evidence="4 5">
    <name type="scientific">Vombatus ursinus</name>
    <name type="common">Common wombat</name>
    <dbReference type="NCBI Taxonomy" id="29139"/>
    <lineage>
        <taxon>Eukaryota</taxon>
        <taxon>Metazoa</taxon>
        <taxon>Chordata</taxon>
        <taxon>Craniata</taxon>
        <taxon>Vertebrata</taxon>
        <taxon>Euteleostomi</taxon>
        <taxon>Mammalia</taxon>
        <taxon>Metatheria</taxon>
        <taxon>Diprotodontia</taxon>
        <taxon>Vombatidae</taxon>
        <taxon>Vombatus</taxon>
    </lineage>
</organism>
<dbReference type="Proteomes" id="UP000314987">
    <property type="component" value="Unassembled WGS sequence"/>
</dbReference>
<dbReference type="GeneTree" id="ENSGT00940000163657"/>
<dbReference type="GO" id="GO:0005525">
    <property type="term" value="F:GTP binding"/>
    <property type="evidence" value="ECO:0007669"/>
    <property type="project" value="UniProtKB-KW"/>
</dbReference>
<dbReference type="Gene3D" id="3.40.50.300">
    <property type="entry name" value="P-loop containing nucleotide triphosphate hydrolases"/>
    <property type="match status" value="1"/>
</dbReference>
<proteinExistence type="predicted"/>